<name>A0A409XPV5_PSICY</name>
<gene>
    <name evidence="1" type="ORF">CVT25_003885</name>
</gene>
<dbReference type="AlphaFoldDB" id="A0A409XPV5"/>
<keyword evidence="2" id="KW-1185">Reference proteome</keyword>
<evidence type="ECO:0000313" key="1">
    <source>
        <dbReference type="EMBL" id="PPQ92778.1"/>
    </source>
</evidence>
<dbReference type="Proteomes" id="UP000283269">
    <property type="component" value="Unassembled WGS sequence"/>
</dbReference>
<protein>
    <submittedName>
        <fullName evidence="1">Uncharacterized protein</fullName>
    </submittedName>
</protein>
<sequence length="71" mass="8148">MISTFFSNDSIEKIKDDLRRLSRRLLVCEFFRSEDSQERHSSEARLQASSGFVDGEEKVRSILTRPVQGGV</sequence>
<proteinExistence type="predicted"/>
<dbReference type="InParanoid" id="A0A409XPV5"/>
<dbReference type="EMBL" id="NHYD01000972">
    <property type="protein sequence ID" value="PPQ92778.1"/>
    <property type="molecule type" value="Genomic_DNA"/>
</dbReference>
<reference evidence="1 2" key="1">
    <citation type="journal article" date="2018" name="Evol. Lett.">
        <title>Horizontal gene cluster transfer increased hallucinogenic mushroom diversity.</title>
        <authorList>
            <person name="Reynolds H.T."/>
            <person name="Vijayakumar V."/>
            <person name="Gluck-Thaler E."/>
            <person name="Korotkin H.B."/>
            <person name="Matheny P.B."/>
            <person name="Slot J.C."/>
        </authorList>
    </citation>
    <scope>NUCLEOTIDE SEQUENCE [LARGE SCALE GENOMIC DNA]</scope>
    <source>
        <strain evidence="1 2">2631</strain>
    </source>
</reference>
<evidence type="ECO:0000313" key="2">
    <source>
        <dbReference type="Proteomes" id="UP000283269"/>
    </source>
</evidence>
<accession>A0A409XPV5</accession>
<comment type="caution">
    <text evidence="1">The sequence shown here is derived from an EMBL/GenBank/DDBJ whole genome shotgun (WGS) entry which is preliminary data.</text>
</comment>
<organism evidence="1 2">
    <name type="scientific">Psilocybe cyanescens</name>
    <dbReference type="NCBI Taxonomy" id="93625"/>
    <lineage>
        <taxon>Eukaryota</taxon>
        <taxon>Fungi</taxon>
        <taxon>Dikarya</taxon>
        <taxon>Basidiomycota</taxon>
        <taxon>Agaricomycotina</taxon>
        <taxon>Agaricomycetes</taxon>
        <taxon>Agaricomycetidae</taxon>
        <taxon>Agaricales</taxon>
        <taxon>Agaricineae</taxon>
        <taxon>Strophariaceae</taxon>
        <taxon>Psilocybe</taxon>
    </lineage>
</organism>